<dbReference type="GO" id="GO:0003700">
    <property type="term" value="F:DNA-binding transcription factor activity"/>
    <property type="evidence" value="ECO:0007669"/>
    <property type="project" value="TreeGrafter"/>
</dbReference>
<dbReference type="InterPro" id="IPR001647">
    <property type="entry name" value="HTH_TetR"/>
</dbReference>
<keyword evidence="3" id="KW-0804">Transcription</keyword>
<dbReference type="InterPro" id="IPR009057">
    <property type="entry name" value="Homeodomain-like_sf"/>
</dbReference>
<feature type="compositionally biased region" description="Pro residues" evidence="5">
    <location>
        <begin position="13"/>
        <end position="23"/>
    </location>
</feature>
<dbReference type="SUPFAM" id="SSF46689">
    <property type="entry name" value="Homeodomain-like"/>
    <property type="match status" value="1"/>
</dbReference>
<dbReference type="RefSeq" id="WP_006449169.1">
    <property type="nucleotide sequence ID" value="NZ_CP018728.1"/>
</dbReference>
<dbReference type="GeneID" id="55512617"/>
<evidence type="ECO:0000259" key="6">
    <source>
        <dbReference type="PROSITE" id="PS50977"/>
    </source>
</evidence>
<keyword evidence="1" id="KW-0805">Transcription regulation</keyword>
<keyword evidence="2 4" id="KW-0238">DNA-binding</keyword>
<feature type="domain" description="HTH tetR-type" evidence="6">
    <location>
        <begin position="29"/>
        <end position="88"/>
    </location>
</feature>
<feature type="DNA-binding region" description="H-T-H motif" evidence="4">
    <location>
        <begin position="51"/>
        <end position="70"/>
    </location>
</feature>
<sequence>MEIHSGYQAPDLPTMPPDVQPRPPRADAQRNKTHILEVAGEAFAEEGIDVSMDSIAKRAGVGPGTLYRHFPTRDALLAALLETHYANLEQVRTAITAEERDPGRALQRWIEALGTWMNAYEGLPEPLRAAWSQPSSVLMPTCTSMVEASSVFLEAAQRSGQARAALTGRDIFLAALAIAWAGAASGGADSDARPVLLEVLRSGWALPT</sequence>
<dbReference type="PANTHER" id="PTHR30055">
    <property type="entry name" value="HTH-TYPE TRANSCRIPTIONAL REGULATOR RUTR"/>
    <property type="match status" value="1"/>
</dbReference>
<dbReference type="InterPro" id="IPR050109">
    <property type="entry name" value="HTH-type_TetR-like_transc_reg"/>
</dbReference>
<dbReference type="InterPro" id="IPR049445">
    <property type="entry name" value="TetR_SbtR-like_C"/>
</dbReference>
<evidence type="ECO:0000256" key="2">
    <source>
        <dbReference type="ARBA" id="ARBA00023125"/>
    </source>
</evidence>
<dbReference type="OrthoDB" id="9089941at2"/>
<dbReference type="PANTHER" id="PTHR30055:SF234">
    <property type="entry name" value="HTH-TYPE TRANSCRIPTIONAL REGULATOR BETI"/>
    <property type="match status" value="1"/>
</dbReference>
<dbReference type="Gene3D" id="1.10.357.10">
    <property type="entry name" value="Tetracycline Repressor, domain 2"/>
    <property type="match status" value="1"/>
</dbReference>
<dbReference type="STRING" id="90270.BI317_07610"/>
<dbReference type="PRINTS" id="PR00455">
    <property type="entry name" value="HTHTETR"/>
</dbReference>
<dbReference type="Pfam" id="PF00440">
    <property type="entry name" value="TetR_N"/>
    <property type="match status" value="1"/>
</dbReference>
<dbReference type="EMBL" id="LR828253">
    <property type="protein sequence ID" value="CAD0345481.1"/>
    <property type="molecule type" value="Genomic_DNA"/>
</dbReference>
<feature type="region of interest" description="Disordered" evidence="5">
    <location>
        <begin position="1"/>
        <end position="28"/>
    </location>
</feature>
<organism evidence="7">
    <name type="scientific">Xanthomonas hortorum pv. gardneri</name>
    <dbReference type="NCBI Taxonomy" id="2754056"/>
    <lineage>
        <taxon>Bacteria</taxon>
        <taxon>Pseudomonadati</taxon>
        <taxon>Pseudomonadota</taxon>
        <taxon>Gammaproteobacteria</taxon>
        <taxon>Lysobacterales</taxon>
        <taxon>Lysobacteraceae</taxon>
        <taxon>Xanthomonas</taxon>
    </lineage>
</organism>
<accession>A0A0G8LH83</accession>
<evidence type="ECO:0000256" key="3">
    <source>
        <dbReference type="ARBA" id="ARBA00023163"/>
    </source>
</evidence>
<gene>
    <name evidence="7" type="ORF">CFBP8129_30870</name>
</gene>
<evidence type="ECO:0000256" key="4">
    <source>
        <dbReference type="PROSITE-ProRule" id="PRU00335"/>
    </source>
</evidence>
<dbReference type="Pfam" id="PF21597">
    <property type="entry name" value="TetR_C_43"/>
    <property type="match status" value="1"/>
</dbReference>
<dbReference type="GO" id="GO:0000976">
    <property type="term" value="F:transcription cis-regulatory region binding"/>
    <property type="evidence" value="ECO:0007669"/>
    <property type="project" value="TreeGrafter"/>
</dbReference>
<reference evidence="7" key="1">
    <citation type="submission" date="2020-07" db="EMBL/GenBank/DDBJ databases">
        <authorList>
            <person name="Pothier F. J."/>
        </authorList>
    </citation>
    <scope>NUCLEOTIDE SEQUENCE</scope>
    <source>
        <strain evidence="7">CFBP 8129</strain>
    </source>
</reference>
<evidence type="ECO:0000313" key="7">
    <source>
        <dbReference type="EMBL" id="CAD0345475.1"/>
    </source>
</evidence>
<dbReference type="EMBL" id="LR828253">
    <property type="protein sequence ID" value="CAD0345475.1"/>
    <property type="molecule type" value="Genomic_DNA"/>
</dbReference>
<proteinExistence type="predicted"/>
<name>A0A0G8LH83_9XANT</name>
<dbReference type="AlphaFoldDB" id="A0A0G8LH83"/>
<evidence type="ECO:0000256" key="1">
    <source>
        <dbReference type="ARBA" id="ARBA00023015"/>
    </source>
</evidence>
<dbReference type="PROSITE" id="PS50977">
    <property type="entry name" value="HTH_TETR_2"/>
    <property type="match status" value="1"/>
</dbReference>
<evidence type="ECO:0000256" key="5">
    <source>
        <dbReference type="SAM" id="MobiDB-lite"/>
    </source>
</evidence>
<protein>
    <recommendedName>
        <fullName evidence="6">HTH tetR-type domain-containing protein</fullName>
    </recommendedName>
</protein>